<accession>B8HNX4</accession>
<sequence length="70" mass="7457">MSNSSRSEDAFPDPSIVAAQEAQPLTPQNVQGSAMLDAHRKANQDQPEGVPFSDPVATNFSNDPATNFPD</sequence>
<organism evidence="2">
    <name type="scientific">Cyanothece sp. (strain PCC 7425 / ATCC 29141)</name>
    <dbReference type="NCBI Taxonomy" id="395961"/>
    <lineage>
        <taxon>Bacteria</taxon>
        <taxon>Bacillati</taxon>
        <taxon>Cyanobacteriota</taxon>
        <taxon>Cyanophyceae</taxon>
        <taxon>Gomontiellales</taxon>
        <taxon>Cyanothecaceae</taxon>
        <taxon>Cyanothece</taxon>
    </lineage>
</organism>
<proteinExistence type="predicted"/>
<evidence type="ECO:0000313" key="2">
    <source>
        <dbReference type="EMBL" id="ACL45561.1"/>
    </source>
</evidence>
<dbReference type="HOGENOM" id="CLU_2751041_0_0_3"/>
<feature type="compositionally biased region" description="Polar residues" evidence="1">
    <location>
        <begin position="56"/>
        <end position="70"/>
    </location>
</feature>
<dbReference type="STRING" id="395961.Cyan7425_3234"/>
<name>B8HNX4_CYAP4</name>
<evidence type="ECO:0000256" key="1">
    <source>
        <dbReference type="SAM" id="MobiDB-lite"/>
    </source>
</evidence>
<protein>
    <submittedName>
        <fullName evidence="2">Uncharacterized protein</fullName>
    </submittedName>
</protein>
<feature type="region of interest" description="Disordered" evidence="1">
    <location>
        <begin position="1"/>
        <end position="70"/>
    </location>
</feature>
<reference evidence="2" key="1">
    <citation type="submission" date="2009-01" db="EMBL/GenBank/DDBJ databases">
        <title>Complete sequence of chromosome Cyanothece sp. PCC 7425.</title>
        <authorList>
            <consortium name="US DOE Joint Genome Institute"/>
            <person name="Lucas S."/>
            <person name="Copeland A."/>
            <person name="Lapidus A."/>
            <person name="Glavina del Rio T."/>
            <person name="Dalin E."/>
            <person name="Tice H."/>
            <person name="Bruce D."/>
            <person name="Goodwin L."/>
            <person name="Pitluck S."/>
            <person name="Sims D."/>
            <person name="Meineke L."/>
            <person name="Brettin T."/>
            <person name="Detter J.C."/>
            <person name="Han C."/>
            <person name="Larimer F."/>
            <person name="Land M."/>
            <person name="Hauser L."/>
            <person name="Kyrpides N."/>
            <person name="Ovchinnikova G."/>
            <person name="Liberton M."/>
            <person name="Stoeckel J."/>
            <person name="Banerjee A."/>
            <person name="Singh A."/>
            <person name="Page L."/>
            <person name="Sato H."/>
            <person name="Zhao L."/>
            <person name="Sherman L."/>
            <person name="Pakrasi H."/>
            <person name="Richardson P."/>
        </authorList>
    </citation>
    <scope>NUCLEOTIDE SEQUENCE</scope>
    <source>
        <strain evidence="2">PCC 7425</strain>
    </source>
</reference>
<dbReference type="AlphaFoldDB" id="B8HNX4"/>
<feature type="compositionally biased region" description="Polar residues" evidence="1">
    <location>
        <begin position="23"/>
        <end position="32"/>
    </location>
</feature>
<dbReference type="EMBL" id="CP001344">
    <property type="protein sequence ID" value="ACL45561.1"/>
    <property type="molecule type" value="Genomic_DNA"/>
</dbReference>
<gene>
    <name evidence="2" type="ordered locus">Cyan7425_3234</name>
</gene>
<dbReference type="KEGG" id="cyn:Cyan7425_3234"/>